<dbReference type="EMBL" id="CATNWA010017549">
    <property type="protein sequence ID" value="CAI9601310.1"/>
    <property type="molecule type" value="Genomic_DNA"/>
</dbReference>
<organism evidence="2 3">
    <name type="scientific">Staurois parvus</name>
    <dbReference type="NCBI Taxonomy" id="386267"/>
    <lineage>
        <taxon>Eukaryota</taxon>
        <taxon>Metazoa</taxon>
        <taxon>Chordata</taxon>
        <taxon>Craniata</taxon>
        <taxon>Vertebrata</taxon>
        <taxon>Euteleostomi</taxon>
        <taxon>Amphibia</taxon>
        <taxon>Batrachia</taxon>
        <taxon>Anura</taxon>
        <taxon>Neobatrachia</taxon>
        <taxon>Ranoidea</taxon>
        <taxon>Ranidae</taxon>
        <taxon>Staurois</taxon>
    </lineage>
</organism>
<feature type="chain" id="PRO_5047474947" evidence="1">
    <location>
        <begin position="21"/>
        <end position="109"/>
    </location>
</feature>
<proteinExistence type="predicted"/>
<name>A0ABN9FW80_9NEOB</name>
<reference evidence="2" key="1">
    <citation type="submission" date="2023-05" db="EMBL/GenBank/DDBJ databases">
        <authorList>
            <person name="Stuckert A."/>
        </authorList>
    </citation>
    <scope>NUCLEOTIDE SEQUENCE</scope>
</reference>
<keyword evidence="3" id="KW-1185">Reference proteome</keyword>
<feature type="signal peptide" evidence="1">
    <location>
        <begin position="1"/>
        <end position="20"/>
    </location>
</feature>
<comment type="caution">
    <text evidence="2">The sequence shown here is derived from an EMBL/GenBank/DDBJ whole genome shotgun (WGS) entry which is preliminary data.</text>
</comment>
<protein>
    <submittedName>
        <fullName evidence="2">Uncharacterized protein</fullName>
    </submittedName>
</protein>
<gene>
    <name evidence="2" type="ORF">SPARVUS_LOCUS12957128</name>
</gene>
<evidence type="ECO:0000313" key="2">
    <source>
        <dbReference type="EMBL" id="CAI9601310.1"/>
    </source>
</evidence>
<evidence type="ECO:0000313" key="3">
    <source>
        <dbReference type="Proteomes" id="UP001162483"/>
    </source>
</evidence>
<sequence length="109" mass="12689">MRTLIIMVVFLISFSWLTDGSDGFSSNTKLKLRRAFFTKRSFLPVYEENSKYNCVILLCLPGLEECTTNRFPRNSYQFIDGVKEDIQDIQCITQFADCAISCMNNWKTF</sequence>
<evidence type="ECO:0000256" key="1">
    <source>
        <dbReference type="SAM" id="SignalP"/>
    </source>
</evidence>
<accession>A0ABN9FW80</accession>
<dbReference type="Proteomes" id="UP001162483">
    <property type="component" value="Unassembled WGS sequence"/>
</dbReference>
<keyword evidence="1" id="KW-0732">Signal</keyword>